<feature type="region of interest" description="Disordered" evidence="1">
    <location>
        <begin position="334"/>
        <end position="388"/>
    </location>
</feature>
<name>A0A814RAK5_9BILA</name>
<evidence type="ECO:0000313" key="3">
    <source>
        <dbReference type="EMBL" id="CAF3893622.1"/>
    </source>
</evidence>
<protein>
    <recommendedName>
        <fullName evidence="5">F-box domain-containing protein</fullName>
    </recommendedName>
</protein>
<dbReference type="EMBL" id="CAJNOQ010006285">
    <property type="protein sequence ID" value="CAF1129878.1"/>
    <property type="molecule type" value="Genomic_DNA"/>
</dbReference>
<evidence type="ECO:0008006" key="5">
    <source>
        <dbReference type="Google" id="ProtNLM"/>
    </source>
</evidence>
<dbReference type="OrthoDB" id="10000669at2759"/>
<dbReference type="InterPro" id="IPR013083">
    <property type="entry name" value="Znf_RING/FYVE/PHD"/>
</dbReference>
<feature type="compositionally biased region" description="Polar residues" evidence="1">
    <location>
        <begin position="349"/>
        <end position="371"/>
    </location>
</feature>
<evidence type="ECO:0000256" key="1">
    <source>
        <dbReference type="SAM" id="MobiDB-lite"/>
    </source>
</evidence>
<dbReference type="Proteomes" id="UP000681722">
    <property type="component" value="Unassembled WGS sequence"/>
</dbReference>
<organism evidence="2 4">
    <name type="scientific">Didymodactylos carnosus</name>
    <dbReference type="NCBI Taxonomy" id="1234261"/>
    <lineage>
        <taxon>Eukaryota</taxon>
        <taxon>Metazoa</taxon>
        <taxon>Spiralia</taxon>
        <taxon>Gnathifera</taxon>
        <taxon>Rotifera</taxon>
        <taxon>Eurotatoria</taxon>
        <taxon>Bdelloidea</taxon>
        <taxon>Philodinida</taxon>
        <taxon>Philodinidae</taxon>
        <taxon>Didymodactylos</taxon>
    </lineage>
</organism>
<accession>A0A814RAK5</accession>
<sequence>MSDNHCSLDLIFPNELLLEIFQYVDTFDLYRAFDNLNHRINCILNDVPLKLDLSTVRDEKHIQHLYKHFIQPKRYQFVSLKIPKHQKCPSLTSLNIDQFSNLSRLNIYNPSIKQLSQIQPLTFPCLKSLSIPFISYQSNAYHQLCNRIFIKNAFKLLNKCYLSDLTYQVIDSLTTCLYSSSIEYLKIRWCTKQTFSLLIQNLLKLNTLCVNIYPCHDQTFLTLTTNVLTLIRLKLNIVNGNMSFKQIKYLLEYLPNLEHLTLISSINIYFDLNEWKSIAIRISNLKTLNIVMIMNRVREYNGSEQQYFLFERVNCCFKIVDRNGDYDVCDTLSSPSTTLSSSTGDADMTSLTNESCTPDASTSSVESNADSVKTIDKKRKGKENEKGPSAVVNPCVLCLESEKRLACIPCGHLSTCVPCGHNPGPHRWSSHLSNLSARN</sequence>
<dbReference type="EMBL" id="CAJOBC010006286">
    <property type="protein sequence ID" value="CAF3893622.1"/>
    <property type="molecule type" value="Genomic_DNA"/>
</dbReference>
<reference evidence="2" key="1">
    <citation type="submission" date="2021-02" db="EMBL/GenBank/DDBJ databases">
        <authorList>
            <person name="Nowell W R."/>
        </authorList>
    </citation>
    <scope>NUCLEOTIDE SEQUENCE</scope>
</reference>
<evidence type="ECO:0000313" key="2">
    <source>
        <dbReference type="EMBL" id="CAF1129878.1"/>
    </source>
</evidence>
<evidence type="ECO:0000313" key="4">
    <source>
        <dbReference type="Proteomes" id="UP000663829"/>
    </source>
</evidence>
<keyword evidence="4" id="KW-1185">Reference proteome</keyword>
<dbReference type="Gene3D" id="3.30.40.10">
    <property type="entry name" value="Zinc/RING finger domain, C3HC4 (zinc finger)"/>
    <property type="match status" value="1"/>
</dbReference>
<dbReference type="AlphaFoldDB" id="A0A814RAK5"/>
<feature type="compositionally biased region" description="Low complexity" evidence="1">
    <location>
        <begin position="334"/>
        <end position="343"/>
    </location>
</feature>
<gene>
    <name evidence="2" type="ORF">GPM918_LOCUS20136</name>
    <name evidence="3" type="ORF">SRO942_LOCUS20134</name>
</gene>
<proteinExistence type="predicted"/>
<dbReference type="Proteomes" id="UP000663829">
    <property type="component" value="Unassembled WGS sequence"/>
</dbReference>
<comment type="caution">
    <text evidence="2">The sequence shown here is derived from an EMBL/GenBank/DDBJ whole genome shotgun (WGS) entry which is preliminary data.</text>
</comment>